<keyword evidence="3" id="KW-0813">Transport</keyword>
<dbReference type="EMBL" id="CP062310">
    <property type="protein sequence ID" value="QOJ78935.1"/>
    <property type="molecule type" value="Genomic_DNA"/>
</dbReference>
<sequence length="529" mass="59737">MRLKTVHILAVAVVAIILAGAAVYFLAPRAPAVKVKDVLVIGTTDSIQTTLDPAEAYDYLGVNIIENMGEGLFAYEPGTARIVNKLAVSYTVSADRKVWEIKIRRDAKFQDGTPLTAQAVVWSWNRTITLNQDPAFLIADLIEKAEAVSDDTIRVYLKQPFEETYVKSLLATWVAFPVNPKTSPMEVVKPPRTLDMIGPYKLGAWKPGEYIELVANPNYYGDPPKTPRVIIKFYKDAQSLRLAVENGEVDVAFRTLSPADIKDIMAKGQLQVVSGPGIAPIRYLVFNTAKEPFNDKRVRQAIAYLIDRNQIVNTVFMGQFAQPLYSMVPIGFLGHKDSFKEKYGDRPNIEAARNLLRQAGYSEANPLRIELWYTPVRYTPAEPDIAAIIKQNLEASGVIKVELKSADWATYRSLFKEEKIACWLLGWYPDFLDPDNYVRPFYHSKANGWLRVNYKNPTVDRLIDEQVLQPTDQRLKTLAQIQDIVADDAPIIPLWQEGQFAVAQKNVKGIVLDYSQIFRYWLIYAEVKG</sequence>
<evidence type="ECO:0000256" key="3">
    <source>
        <dbReference type="ARBA" id="ARBA00022448"/>
    </source>
</evidence>
<dbReference type="GO" id="GO:1904680">
    <property type="term" value="F:peptide transmembrane transporter activity"/>
    <property type="evidence" value="ECO:0007669"/>
    <property type="project" value="TreeGrafter"/>
</dbReference>
<dbReference type="GeneID" id="59148282"/>
<dbReference type="CDD" id="cd08519">
    <property type="entry name" value="PBP2_NikA_DppA_OppA_like_20"/>
    <property type="match status" value="1"/>
</dbReference>
<gene>
    <name evidence="7" type="ORF">IG193_00260</name>
</gene>
<comment type="similarity">
    <text evidence="2">Belongs to the bacterial solute-binding protein 5 family.</text>
</comment>
<dbReference type="Gene3D" id="3.40.190.10">
    <property type="entry name" value="Periplasmic binding protein-like II"/>
    <property type="match status" value="1"/>
</dbReference>
<name>A0A7L9FJG2_9CREN</name>
<dbReference type="PROSITE" id="PS01040">
    <property type="entry name" value="SBP_BACTERIAL_5"/>
    <property type="match status" value="1"/>
</dbReference>
<dbReference type="InterPro" id="IPR023765">
    <property type="entry name" value="SBP_5_CS"/>
</dbReference>
<dbReference type="InterPro" id="IPR000914">
    <property type="entry name" value="SBP_5_dom"/>
</dbReference>
<evidence type="ECO:0000259" key="6">
    <source>
        <dbReference type="Pfam" id="PF00496"/>
    </source>
</evidence>
<dbReference type="GO" id="GO:0015833">
    <property type="term" value="P:peptide transport"/>
    <property type="evidence" value="ECO:0007669"/>
    <property type="project" value="TreeGrafter"/>
</dbReference>
<dbReference type="RefSeq" id="WP_192818907.1">
    <property type="nucleotide sequence ID" value="NZ_CP062310.1"/>
</dbReference>
<dbReference type="FunCoup" id="A0A7L9FJG2">
    <property type="interactions" value="21"/>
</dbReference>
<dbReference type="Pfam" id="PF00496">
    <property type="entry name" value="SBP_bac_5"/>
    <property type="match status" value="1"/>
</dbReference>
<accession>A0A7L9FJG2</accession>
<dbReference type="KEGG" id="thel:IG193_00260"/>
<proteinExistence type="inferred from homology"/>
<evidence type="ECO:0000256" key="5">
    <source>
        <dbReference type="SAM" id="Phobius"/>
    </source>
</evidence>
<dbReference type="PIRSF" id="PIRSF002741">
    <property type="entry name" value="MppA"/>
    <property type="match status" value="1"/>
</dbReference>
<evidence type="ECO:0000313" key="8">
    <source>
        <dbReference type="Proteomes" id="UP000594121"/>
    </source>
</evidence>
<organism evidence="7 8">
    <name type="scientific">Infirmifilum lucidum</name>
    <dbReference type="NCBI Taxonomy" id="2776706"/>
    <lineage>
        <taxon>Archaea</taxon>
        <taxon>Thermoproteota</taxon>
        <taxon>Thermoprotei</taxon>
        <taxon>Thermofilales</taxon>
        <taxon>Thermofilaceae</taxon>
        <taxon>Infirmifilum</taxon>
    </lineage>
</organism>
<dbReference type="InParanoid" id="A0A7L9FJG2"/>
<dbReference type="GO" id="GO:0042597">
    <property type="term" value="C:periplasmic space"/>
    <property type="evidence" value="ECO:0007669"/>
    <property type="project" value="UniProtKB-ARBA"/>
</dbReference>
<feature type="transmembrane region" description="Helical" evidence="5">
    <location>
        <begin position="6"/>
        <end position="27"/>
    </location>
</feature>
<keyword evidence="5" id="KW-0472">Membrane</keyword>
<dbReference type="Gene3D" id="3.90.76.10">
    <property type="entry name" value="Dipeptide-binding Protein, Domain 1"/>
    <property type="match status" value="1"/>
</dbReference>
<keyword evidence="8" id="KW-1185">Reference proteome</keyword>
<evidence type="ECO:0000256" key="1">
    <source>
        <dbReference type="ARBA" id="ARBA00004196"/>
    </source>
</evidence>
<dbReference type="Gene3D" id="3.10.105.10">
    <property type="entry name" value="Dipeptide-binding Protein, Domain 3"/>
    <property type="match status" value="1"/>
</dbReference>
<dbReference type="AlphaFoldDB" id="A0A7L9FJG2"/>
<evidence type="ECO:0000256" key="4">
    <source>
        <dbReference type="ARBA" id="ARBA00022729"/>
    </source>
</evidence>
<reference evidence="7 8" key="1">
    <citation type="submission" date="2020-10" db="EMBL/GenBank/DDBJ databases">
        <title>Thermofilum lucidum 3507LT sp. nov. a novel member of Thermofilaceae family isolated from Chile hot spring, and proposal of description order Thermofilales.</title>
        <authorList>
            <person name="Zayulina K.S."/>
            <person name="Elcheninov A.G."/>
            <person name="Toshchakov S.V."/>
            <person name="Kublanov I.V."/>
        </authorList>
    </citation>
    <scope>NUCLEOTIDE SEQUENCE [LARGE SCALE GENOMIC DNA]</scope>
    <source>
        <strain evidence="7 8">3507LT</strain>
    </source>
</reference>
<dbReference type="PANTHER" id="PTHR30290">
    <property type="entry name" value="PERIPLASMIC BINDING COMPONENT OF ABC TRANSPORTER"/>
    <property type="match status" value="1"/>
</dbReference>
<dbReference type="InterPro" id="IPR030678">
    <property type="entry name" value="Peptide/Ni-bd"/>
</dbReference>
<feature type="domain" description="Solute-binding protein family 5" evidence="6">
    <location>
        <begin position="82"/>
        <end position="448"/>
    </location>
</feature>
<keyword evidence="5" id="KW-1133">Transmembrane helix</keyword>
<dbReference type="Proteomes" id="UP000594121">
    <property type="component" value="Chromosome"/>
</dbReference>
<dbReference type="GO" id="GO:0043190">
    <property type="term" value="C:ATP-binding cassette (ABC) transporter complex"/>
    <property type="evidence" value="ECO:0007669"/>
    <property type="project" value="InterPro"/>
</dbReference>
<dbReference type="SUPFAM" id="SSF53850">
    <property type="entry name" value="Periplasmic binding protein-like II"/>
    <property type="match status" value="1"/>
</dbReference>
<protein>
    <submittedName>
        <fullName evidence="7">Peptide ABC transporter substrate-binding protein</fullName>
    </submittedName>
</protein>
<evidence type="ECO:0000313" key="7">
    <source>
        <dbReference type="EMBL" id="QOJ78935.1"/>
    </source>
</evidence>
<keyword evidence="4" id="KW-0732">Signal</keyword>
<comment type="subcellular location">
    <subcellularLocation>
        <location evidence="1">Cell envelope</location>
    </subcellularLocation>
</comment>
<dbReference type="PANTHER" id="PTHR30290:SF10">
    <property type="entry name" value="PERIPLASMIC OLIGOPEPTIDE-BINDING PROTEIN-RELATED"/>
    <property type="match status" value="1"/>
</dbReference>
<dbReference type="InterPro" id="IPR039424">
    <property type="entry name" value="SBP_5"/>
</dbReference>
<keyword evidence="5" id="KW-0812">Transmembrane</keyword>
<evidence type="ECO:0000256" key="2">
    <source>
        <dbReference type="ARBA" id="ARBA00005695"/>
    </source>
</evidence>